<dbReference type="Proteomes" id="UP001433508">
    <property type="component" value="Unassembled WGS sequence"/>
</dbReference>
<gene>
    <name evidence="1" type="ORF">V1525DRAFT_406475</name>
</gene>
<protein>
    <submittedName>
        <fullName evidence="1">Uncharacterized protein</fullName>
    </submittedName>
</protein>
<proteinExistence type="predicted"/>
<accession>A0ACC3SYQ9</accession>
<reference evidence="2" key="1">
    <citation type="journal article" date="2024" name="Front. Bioeng. Biotechnol.">
        <title>Genome-scale model development and genomic sequencing of the oleaginous clade Lipomyces.</title>
        <authorList>
            <person name="Czajka J.J."/>
            <person name="Han Y."/>
            <person name="Kim J."/>
            <person name="Mondo S.J."/>
            <person name="Hofstad B.A."/>
            <person name="Robles A."/>
            <person name="Haridas S."/>
            <person name="Riley R."/>
            <person name="LaButti K."/>
            <person name="Pangilinan J."/>
            <person name="Andreopoulos W."/>
            <person name="Lipzen A."/>
            <person name="Yan J."/>
            <person name="Wang M."/>
            <person name="Ng V."/>
            <person name="Grigoriev I.V."/>
            <person name="Spatafora J.W."/>
            <person name="Magnuson J.K."/>
            <person name="Baker S.E."/>
            <person name="Pomraning K.R."/>
        </authorList>
    </citation>
    <scope>NUCLEOTIDE SEQUENCE [LARGE SCALE GENOMIC DNA]</scope>
    <source>
        <strain evidence="2">CBS 7786</strain>
    </source>
</reference>
<dbReference type="EMBL" id="MU971384">
    <property type="protein sequence ID" value="KAK9236574.1"/>
    <property type="molecule type" value="Genomic_DNA"/>
</dbReference>
<organism evidence="1 2">
    <name type="scientific">Lipomyces kononenkoae</name>
    <name type="common">Yeast</name>
    <dbReference type="NCBI Taxonomy" id="34357"/>
    <lineage>
        <taxon>Eukaryota</taxon>
        <taxon>Fungi</taxon>
        <taxon>Dikarya</taxon>
        <taxon>Ascomycota</taxon>
        <taxon>Saccharomycotina</taxon>
        <taxon>Lipomycetes</taxon>
        <taxon>Lipomycetales</taxon>
        <taxon>Lipomycetaceae</taxon>
        <taxon>Lipomyces</taxon>
    </lineage>
</organism>
<keyword evidence="2" id="KW-1185">Reference proteome</keyword>
<evidence type="ECO:0000313" key="1">
    <source>
        <dbReference type="EMBL" id="KAK9236574.1"/>
    </source>
</evidence>
<evidence type="ECO:0000313" key="2">
    <source>
        <dbReference type="Proteomes" id="UP001433508"/>
    </source>
</evidence>
<comment type="caution">
    <text evidence="1">The sequence shown here is derived from an EMBL/GenBank/DDBJ whole genome shotgun (WGS) entry which is preliminary data.</text>
</comment>
<name>A0ACC3SYQ9_LIPKO</name>
<sequence>MSKSLMRSIKNVTNGYSANQIKVRNATSNDPWGPISTDMNEIAQCTFDPGSFTEIMDMIERRMNDKGKNWRHVMKALVVLDYCIHVGSEDVVRWAKDNTYIIKTLREFQYIDEEGRDQGANVRAKAKEMTLLLLDDERIRSERANRDIMRNKIGQPGDSMFNGGSHASQPYKQRPSRRMTAQSNFDNDDDLRTALEESKFTAAEDEARRRDLRPFDDVEDQDIARAIKLSEEEATKEQQRAYFDAQHTSFLFSEAPSRGTAPQYLGQPAGYPQSSLPFQVQSHETGYQQSSSPFQAKQYGNGNNTDLLIDIFAPSQSVPQQVPLATGNNPYSQQLFPHGTTQRVYSENTSQSAFSSEPLFSTTATTQSPLSFFQGTSQTSASQAFPHSSLPFSQPASLQTVQSQPTVYPGSSQPRPEQQQSQSSIFGGNALFNPTAQQPMSTGFLRNAYSSSPFQISNNTGNGGPAAQLDAFSHPSFGSQSYPQTGFGGQPVHEAATARRSNNPFAKPTGADANETSLL</sequence>